<dbReference type="InParanoid" id="J0DBQ0"/>
<keyword evidence="3" id="KW-1185">Reference proteome</keyword>
<dbReference type="Gene3D" id="1.10.510.10">
    <property type="entry name" value="Transferase(Phosphotransferase) domain 1"/>
    <property type="match status" value="1"/>
</dbReference>
<evidence type="ECO:0000313" key="2">
    <source>
        <dbReference type="EMBL" id="EJD39013.1"/>
    </source>
</evidence>
<proteinExistence type="predicted"/>
<dbReference type="KEGG" id="adl:AURDEDRAFT_171812"/>
<feature type="domain" description="Protein kinase" evidence="1">
    <location>
        <begin position="19"/>
        <end position="303"/>
    </location>
</feature>
<accession>J0DBQ0</accession>
<organism evidence="2 3">
    <name type="scientific">Auricularia subglabra (strain TFB-10046 / SS5)</name>
    <name type="common">White-rot fungus</name>
    <name type="synonym">Auricularia delicata (strain TFB10046)</name>
    <dbReference type="NCBI Taxonomy" id="717982"/>
    <lineage>
        <taxon>Eukaryota</taxon>
        <taxon>Fungi</taxon>
        <taxon>Dikarya</taxon>
        <taxon>Basidiomycota</taxon>
        <taxon>Agaricomycotina</taxon>
        <taxon>Agaricomycetes</taxon>
        <taxon>Auriculariales</taxon>
        <taxon>Auriculariaceae</taxon>
        <taxon>Auricularia</taxon>
    </lineage>
</organism>
<sequence>MSTAVDLSLWSTDIRYLRRTSYERRPEGAHGRHARAAWVPLEKFFLEHGLTLWVVAGEDGLLPPDDRERAPDGFTHWHPDSLGRPPVRFFPHWSATICPARTTDGQDVMIKVISIGADGAHHREVLERLATGRTATLIGNHCIPVLKWITLEHICFAIHPLLSYWDMNYQYAYENLGDLVGTIHQMLEGLAFCHDRLVAHLDCFDGNWLGNLNAYEGRESPYSPPVEGRYKPLRSLFPFKIYLIDFECAVSFSLDSAPSTRLVTGLPLEGYDRTMPPEMEAAEPYDPFAVDIWQLGFYFDIGI</sequence>
<evidence type="ECO:0000259" key="1">
    <source>
        <dbReference type="PROSITE" id="PS50011"/>
    </source>
</evidence>
<name>J0DBQ0_AURST</name>
<dbReference type="InterPro" id="IPR000719">
    <property type="entry name" value="Prot_kinase_dom"/>
</dbReference>
<protein>
    <recommendedName>
        <fullName evidence="1">Protein kinase domain-containing protein</fullName>
    </recommendedName>
</protein>
<dbReference type="SUPFAM" id="SSF56112">
    <property type="entry name" value="Protein kinase-like (PK-like)"/>
    <property type="match status" value="1"/>
</dbReference>
<dbReference type="OMA" id="HWSATIC"/>
<dbReference type="OrthoDB" id="2985259at2759"/>
<evidence type="ECO:0000313" key="3">
    <source>
        <dbReference type="Proteomes" id="UP000006514"/>
    </source>
</evidence>
<dbReference type="GO" id="GO:0004672">
    <property type="term" value="F:protein kinase activity"/>
    <property type="evidence" value="ECO:0007669"/>
    <property type="project" value="InterPro"/>
</dbReference>
<feature type="non-terminal residue" evidence="2">
    <location>
        <position position="303"/>
    </location>
</feature>
<dbReference type="Proteomes" id="UP000006514">
    <property type="component" value="Unassembled WGS sequence"/>
</dbReference>
<dbReference type="AlphaFoldDB" id="J0DBQ0"/>
<gene>
    <name evidence="2" type="ORF">AURDEDRAFT_171812</name>
</gene>
<dbReference type="GO" id="GO:0005524">
    <property type="term" value="F:ATP binding"/>
    <property type="evidence" value="ECO:0007669"/>
    <property type="project" value="InterPro"/>
</dbReference>
<dbReference type="EMBL" id="JH687817">
    <property type="protein sequence ID" value="EJD39013.1"/>
    <property type="molecule type" value="Genomic_DNA"/>
</dbReference>
<dbReference type="eggNOG" id="ENOG502RSEI">
    <property type="taxonomic scope" value="Eukaryota"/>
</dbReference>
<reference evidence="3" key="1">
    <citation type="journal article" date="2012" name="Science">
        <title>The Paleozoic origin of enzymatic lignin decomposition reconstructed from 31 fungal genomes.</title>
        <authorList>
            <person name="Floudas D."/>
            <person name="Binder M."/>
            <person name="Riley R."/>
            <person name="Barry K."/>
            <person name="Blanchette R.A."/>
            <person name="Henrissat B."/>
            <person name="Martinez A.T."/>
            <person name="Otillar R."/>
            <person name="Spatafora J.W."/>
            <person name="Yadav J.S."/>
            <person name="Aerts A."/>
            <person name="Benoit I."/>
            <person name="Boyd A."/>
            <person name="Carlson A."/>
            <person name="Copeland A."/>
            <person name="Coutinho P.M."/>
            <person name="de Vries R.P."/>
            <person name="Ferreira P."/>
            <person name="Findley K."/>
            <person name="Foster B."/>
            <person name="Gaskell J."/>
            <person name="Glotzer D."/>
            <person name="Gorecki P."/>
            <person name="Heitman J."/>
            <person name="Hesse C."/>
            <person name="Hori C."/>
            <person name="Igarashi K."/>
            <person name="Jurgens J.A."/>
            <person name="Kallen N."/>
            <person name="Kersten P."/>
            <person name="Kohler A."/>
            <person name="Kuees U."/>
            <person name="Kumar T.K.A."/>
            <person name="Kuo A."/>
            <person name="LaButti K."/>
            <person name="Larrondo L.F."/>
            <person name="Lindquist E."/>
            <person name="Ling A."/>
            <person name="Lombard V."/>
            <person name="Lucas S."/>
            <person name="Lundell T."/>
            <person name="Martin R."/>
            <person name="McLaughlin D.J."/>
            <person name="Morgenstern I."/>
            <person name="Morin E."/>
            <person name="Murat C."/>
            <person name="Nagy L.G."/>
            <person name="Nolan M."/>
            <person name="Ohm R.A."/>
            <person name="Patyshakuliyeva A."/>
            <person name="Rokas A."/>
            <person name="Ruiz-Duenas F.J."/>
            <person name="Sabat G."/>
            <person name="Salamov A."/>
            <person name="Samejima M."/>
            <person name="Schmutz J."/>
            <person name="Slot J.C."/>
            <person name="St John F."/>
            <person name="Stenlid J."/>
            <person name="Sun H."/>
            <person name="Sun S."/>
            <person name="Syed K."/>
            <person name="Tsang A."/>
            <person name="Wiebenga A."/>
            <person name="Young D."/>
            <person name="Pisabarro A."/>
            <person name="Eastwood D.C."/>
            <person name="Martin F."/>
            <person name="Cullen D."/>
            <person name="Grigoriev I.V."/>
            <person name="Hibbett D.S."/>
        </authorList>
    </citation>
    <scope>NUCLEOTIDE SEQUENCE [LARGE SCALE GENOMIC DNA]</scope>
    <source>
        <strain evidence="3">TFB10046</strain>
    </source>
</reference>
<dbReference type="InterPro" id="IPR011009">
    <property type="entry name" value="Kinase-like_dom_sf"/>
</dbReference>
<dbReference type="PROSITE" id="PS50011">
    <property type="entry name" value="PROTEIN_KINASE_DOM"/>
    <property type="match status" value="1"/>
</dbReference>